<proteinExistence type="predicted"/>
<gene>
    <name evidence="2" type="ORF">CAL26_23750</name>
</gene>
<accession>A0A261R771</accession>
<dbReference type="AlphaFoldDB" id="A0A261R771"/>
<dbReference type="InterPro" id="IPR056909">
    <property type="entry name" value="SU10_portal"/>
</dbReference>
<keyword evidence="3" id="KW-1185">Reference proteome</keyword>
<reference evidence="2" key="1">
    <citation type="submission" date="2017-05" db="EMBL/GenBank/DDBJ databases">
        <title>Complete and WGS of Bordetella genogroups.</title>
        <authorList>
            <person name="Spilker T."/>
            <person name="Lipuma J."/>
        </authorList>
    </citation>
    <scope>NUCLEOTIDE SEQUENCE</scope>
    <source>
        <strain evidence="2">AU21707</strain>
    </source>
</reference>
<protein>
    <recommendedName>
        <fullName evidence="4">Portal protein</fullName>
    </recommendedName>
</protein>
<sequence length="715" mass="79585">MPKLSDDEFHKILDSQINEAASWQEEHLKDDRDRNYRYYLGGADPAPAGRSQAVSWDVYETVESALPDLIEIFLSGDNVAEYEPVGQEDEAYAQQATDYINYIFLKQNPGFLIMNTWIKDALLSKMGIVRAYWATCEKVTRRDYTGIDEDQLTQLLADPDSEVEEQSTQDDPQDVQAREQAQQVLNTLAPEMRAQAEAYLATPVRQLYDVTIKTTRKKGRVYIDNVQPENFIVTPRAKNIGAADIVGEMKYMSRSDMLEAGYKKSDVDKVQSFDSILSEDGGIAQTANDETESNRDTQEWPDKATEEVLVFDGFIRLDYDGDGIAEWRRVVRGGNLTLVNDDAEDNDFVVMSPILIPHRLVGMALADPVVPIQQSSTAMQRQYIDSLMLANNPRTYVNTQAGVNLDDLLNNRIGGIVRGQQPMQNAVSPLVTTNVADSALQGIEFMDSRREARTGITRYNQGLDADSLNKTATGVSKIMTAGDRRKLMMARIMAETGVKDLFRLLLRLVTENQDKPATIKLRNQWVQMDPTGWSPEMDVTIETGLGSGDKSQMVAILNQVLTIQQTAISAQAPVVTMKNVYNTLAQLVKVAGLKYVDKYFTDPGDAPAQPPQGQDQGDDPNATALAQAQVQSAQIQLQGKQMQVEADRESRQMDFQIEQIKLQQAQVQLEIAKANLALKQAEAGSKAALASREQDRKDLETVANLSRPEVPNAAQ</sequence>
<feature type="region of interest" description="Disordered" evidence="1">
    <location>
        <begin position="682"/>
        <end position="715"/>
    </location>
</feature>
<evidence type="ECO:0000313" key="2">
    <source>
        <dbReference type="EMBL" id="OZI20512.1"/>
    </source>
</evidence>
<evidence type="ECO:0000313" key="3">
    <source>
        <dbReference type="Proteomes" id="UP000216857"/>
    </source>
</evidence>
<dbReference type="Proteomes" id="UP000216857">
    <property type="component" value="Unassembled WGS sequence"/>
</dbReference>
<organism evidence="2 3">
    <name type="scientific">Bordetella genomosp. 9</name>
    <dbReference type="NCBI Taxonomy" id="1416803"/>
    <lineage>
        <taxon>Bacteria</taxon>
        <taxon>Pseudomonadati</taxon>
        <taxon>Pseudomonadota</taxon>
        <taxon>Betaproteobacteria</taxon>
        <taxon>Burkholderiales</taxon>
        <taxon>Alcaligenaceae</taxon>
        <taxon>Bordetella</taxon>
    </lineage>
</organism>
<evidence type="ECO:0008006" key="4">
    <source>
        <dbReference type="Google" id="ProtNLM"/>
    </source>
</evidence>
<dbReference type="OrthoDB" id="5464900at2"/>
<comment type="caution">
    <text evidence="2">The sequence shown here is derived from an EMBL/GenBank/DDBJ whole genome shotgun (WGS) entry which is preliminary data.</text>
</comment>
<name>A0A261R771_9BORD</name>
<evidence type="ECO:0000256" key="1">
    <source>
        <dbReference type="SAM" id="MobiDB-lite"/>
    </source>
</evidence>
<dbReference type="RefSeq" id="WP_094849105.1">
    <property type="nucleotide sequence ID" value="NZ_NEVJ01000003.1"/>
</dbReference>
<dbReference type="EMBL" id="NEVJ01000003">
    <property type="protein sequence ID" value="OZI20512.1"/>
    <property type="molecule type" value="Genomic_DNA"/>
</dbReference>
<dbReference type="Pfam" id="PF23899">
    <property type="entry name" value="SU10_portal"/>
    <property type="match status" value="1"/>
</dbReference>